<organism evidence="3">
    <name type="scientific">Trichodesmium erythraeum (strain IMS101)</name>
    <dbReference type="NCBI Taxonomy" id="203124"/>
    <lineage>
        <taxon>Bacteria</taxon>
        <taxon>Bacillati</taxon>
        <taxon>Cyanobacteriota</taxon>
        <taxon>Cyanophyceae</taxon>
        <taxon>Oscillatoriophycideae</taxon>
        <taxon>Oscillatoriales</taxon>
        <taxon>Microcoleaceae</taxon>
        <taxon>Trichodesmium</taxon>
    </lineage>
</organism>
<dbReference type="PRINTS" id="PR00420">
    <property type="entry name" value="RNGMNOXGNASE"/>
</dbReference>
<sequence>MFDCIIIGAGPAGSTAAYHLAKKGRSVLVIEKESFPRVKACGGGVSPAIAQWFDFDLTPAISLKVNKIRYTWKLEDPIEADLPVPMWMVKRDVFDYFLIQKATEQGAELRDKTEVTGIEFKRDSWEVKTIKEPVVGRYLIAADGAKGPMSKWLGFKESKKRQSLVFEAPLNESNKKATFEFGSVKNGNIWGFPKADSCSISIATFRGGESKNLSKDLMGYVQQIGVNVSQNQLLEHYISLWDGEKNLHTQNAILAGEAASLSDPLSAEGIRPSIFSGVKAAEAIDEALGGNGDALKKYTQIVNEEWGTDMAWAGRLAGAFYRFPKVAYKVGVKLPAATTVMSKIMCGEMRYADIANTAIKKLTSSFLP</sequence>
<dbReference type="PANTHER" id="PTHR42685:SF22">
    <property type="entry name" value="CONDITIONED MEDIUM FACTOR RECEPTOR 1"/>
    <property type="match status" value="1"/>
</dbReference>
<name>Q10Y50_TRIEI</name>
<feature type="domain" description="FAD dependent oxidoreductase" evidence="1">
    <location>
        <begin position="3"/>
        <end position="37"/>
    </location>
</feature>
<dbReference type="Pfam" id="PF01494">
    <property type="entry name" value="FAD_binding_3"/>
    <property type="match status" value="1"/>
</dbReference>
<evidence type="ECO:0000313" key="3">
    <source>
        <dbReference type="EMBL" id="ABG52824.1"/>
    </source>
</evidence>
<proteinExistence type="predicted"/>
<feature type="domain" description="FAD-binding" evidence="2">
    <location>
        <begin position="88"/>
        <end position="161"/>
    </location>
</feature>
<dbReference type="GO" id="GO:0016628">
    <property type="term" value="F:oxidoreductase activity, acting on the CH-CH group of donors, NAD or NADP as acceptor"/>
    <property type="evidence" value="ECO:0007669"/>
    <property type="project" value="InterPro"/>
</dbReference>
<reference evidence="3" key="1">
    <citation type="submission" date="2006-06" db="EMBL/GenBank/DDBJ databases">
        <title>Complete sequence of Trichodesmium erythraeum IMS101.</title>
        <authorList>
            <consortium name="US DOE Joint Genome Institute"/>
            <person name="Copeland A."/>
            <person name="Lucas S."/>
            <person name="Lapidus A."/>
            <person name="Barry K."/>
            <person name="Detter J.C."/>
            <person name="Glavina del Rio T."/>
            <person name="Hammon N."/>
            <person name="Israni S."/>
            <person name="Dalin E."/>
            <person name="Tice H."/>
            <person name="Pitluck S."/>
            <person name="Kiss H."/>
            <person name="Munk A.C."/>
            <person name="Brettin T."/>
            <person name="Bruce D."/>
            <person name="Han C."/>
            <person name="Tapia R."/>
            <person name="Gilna P."/>
            <person name="Schmutz J."/>
            <person name="Larimer F."/>
            <person name="Land M."/>
            <person name="Hauser L."/>
            <person name="Kyrpides N."/>
            <person name="Kim E."/>
            <person name="Richardson P."/>
        </authorList>
    </citation>
    <scope>NUCLEOTIDE SEQUENCE [LARGE SCALE GENOMIC DNA]</scope>
    <source>
        <strain evidence="3">IMS101</strain>
    </source>
</reference>
<dbReference type="InterPro" id="IPR036188">
    <property type="entry name" value="FAD/NAD-bd_sf"/>
</dbReference>
<evidence type="ECO:0000259" key="1">
    <source>
        <dbReference type="Pfam" id="PF01266"/>
    </source>
</evidence>
<dbReference type="Pfam" id="PF01266">
    <property type="entry name" value="DAO"/>
    <property type="match status" value="1"/>
</dbReference>
<dbReference type="SUPFAM" id="SSF51905">
    <property type="entry name" value="FAD/NAD(P)-binding domain"/>
    <property type="match status" value="1"/>
</dbReference>
<gene>
    <name evidence="3" type="ordered locus">Tery_3777</name>
</gene>
<dbReference type="InterPro" id="IPR002938">
    <property type="entry name" value="FAD-bd"/>
</dbReference>
<dbReference type="OrthoDB" id="9806565at2"/>
<dbReference type="STRING" id="203124.Tery_3777"/>
<dbReference type="AlphaFoldDB" id="Q10Y50"/>
<dbReference type="InterPro" id="IPR006076">
    <property type="entry name" value="FAD-dep_OxRdtase"/>
</dbReference>
<accession>Q10Y50</accession>
<dbReference type="EMBL" id="CP000393">
    <property type="protein sequence ID" value="ABG52824.1"/>
    <property type="molecule type" value="Genomic_DNA"/>
</dbReference>
<dbReference type="KEGG" id="ter:Tery_3777"/>
<dbReference type="HOGENOM" id="CLU_024648_5_0_3"/>
<dbReference type="GO" id="GO:0071949">
    <property type="term" value="F:FAD binding"/>
    <property type="evidence" value="ECO:0007669"/>
    <property type="project" value="InterPro"/>
</dbReference>
<dbReference type="PANTHER" id="PTHR42685">
    <property type="entry name" value="GERANYLGERANYL DIPHOSPHATE REDUCTASE"/>
    <property type="match status" value="1"/>
</dbReference>
<dbReference type="eggNOG" id="COG0644">
    <property type="taxonomic scope" value="Bacteria"/>
</dbReference>
<dbReference type="Gene3D" id="3.50.50.60">
    <property type="entry name" value="FAD/NAD(P)-binding domain"/>
    <property type="match status" value="1"/>
</dbReference>
<dbReference type="NCBIfam" id="TIGR02032">
    <property type="entry name" value="GG-red-SF"/>
    <property type="match status" value="1"/>
</dbReference>
<dbReference type="InterPro" id="IPR050407">
    <property type="entry name" value="Geranylgeranyl_reductase"/>
</dbReference>
<dbReference type="InterPro" id="IPR011777">
    <property type="entry name" value="Geranylgeranyl_Rdtase_fam"/>
</dbReference>
<evidence type="ECO:0000259" key="2">
    <source>
        <dbReference type="Pfam" id="PF01494"/>
    </source>
</evidence>
<dbReference type="RefSeq" id="WP_011613154.1">
    <property type="nucleotide sequence ID" value="NC_008312.1"/>
</dbReference>
<protein>
    <submittedName>
        <fullName evidence="3">Geranylgeranyl reductase</fullName>
    </submittedName>
</protein>